<evidence type="ECO:0000256" key="3">
    <source>
        <dbReference type="ARBA" id="ARBA00004961"/>
    </source>
</evidence>
<comment type="catalytic activity">
    <reaction evidence="1 7">
        <text>6-phospho-D-glucono-1,5-lactone + H2O = 6-phospho-D-gluconate + H(+)</text>
        <dbReference type="Rhea" id="RHEA:12556"/>
        <dbReference type="ChEBI" id="CHEBI:15377"/>
        <dbReference type="ChEBI" id="CHEBI:15378"/>
        <dbReference type="ChEBI" id="CHEBI:57955"/>
        <dbReference type="ChEBI" id="CHEBI:58759"/>
        <dbReference type="EC" id="3.1.1.31"/>
    </reaction>
</comment>
<sequence length="242" mass="25691">MREVAELVVAPSEAGIASVLGPRFLEDLSRLVLRAPAGRRVDVGLSGGFVTQRLLPGLVGPSAVDWSRVRVWMVDERYVAAGDPLRNDDEAWTGFLRHCPGVELVRMPSADQYGADGLEEAAAAFARTWERLMGARSFDTALIGMGPDGHICSLFPHHRALDSPGPVVRVPDSPKPPPQRITISMAVMRSCRSLWLAAPGAAKAGAIAAALGGAPVEDYPVGAVLSPTARVYLDGPAARLVR</sequence>
<dbReference type="STRING" id="178339.BH719_00250"/>
<evidence type="ECO:0000256" key="5">
    <source>
        <dbReference type="ARBA" id="ARBA00013198"/>
    </source>
</evidence>
<accession>A0A1D8B062</accession>
<comment type="function">
    <text evidence="2 7">Hydrolysis of 6-phosphogluconolactone to 6-phosphogluconate.</text>
</comment>
<dbReference type="Gene3D" id="3.40.50.1360">
    <property type="match status" value="1"/>
</dbReference>
<dbReference type="EC" id="3.1.1.31" evidence="5 7"/>
<dbReference type="OrthoDB" id="9810967at2"/>
<dbReference type="InterPro" id="IPR006148">
    <property type="entry name" value="Glc/Gal-6P_isomerase"/>
</dbReference>
<dbReference type="EMBL" id="CP017298">
    <property type="protein sequence ID" value="AOS46523.1"/>
    <property type="molecule type" value="Genomic_DNA"/>
</dbReference>
<dbReference type="PANTHER" id="PTHR11054">
    <property type="entry name" value="6-PHOSPHOGLUCONOLACTONASE"/>
    <property type="match status" value="1"/>
</dbReference>
<dbReference type="Pfam" id="PF01182">
    <property type="entry name" value="Glucosamine_iso"/>
    <property type="match status" value="1"/>
</dbReference>
<dbReference type="PANTHER" id="PTHR11054:SF0">
    <property type="entry name" value="6-PHOSPHOGLUCONOLACTONASE"/>
    <property type="match status" value="1"/>
</dbReference>
<dbReference type="NCBIfam" id="TIGR01198">
    <property type="entry name" value="pgl"/>
    <property type="match status" value="1"/>
</dbReference>
<evidence type="ECO:0000313" key="9">
    <source>
        <dbReference type="EMBL" id="AOS46523.1"/>
    </source>
</evidence>
<evidence type="ECO:0000256" key="4">
    <source>
        <dbReference type="ARBA" id="ARBA00010662"/>
    </source>
</evidence>
<protein>
    <recommendedName>
        <fullName evidence="6 7">6-phosphogluconolactonase</fullName>
        <shortName evidence="7">6PGL</shortName>
        <ecNumber evidence="5 7">3.1.1.31</ecNumber>
    </recommendedName>
</protein>
<evidence type="ECO:0000259" key="8">
    <source>
        <dbReference type="Pfam" id="PF01182"/>
    </source>
</evidence>
<evidence type="ECO:0000256" key="2">
    <source>
        <dbReference type="ARBA" id="ARBA00002681"/>
    </source>
</evidence>
<dbReference type="Proteomes" id="UP000095214">
    <property type="component" value="Chromosome"/>
</dbReference>
<comment type="pathway">
    <text evidence="3 7">Carbohydrate degradation; pentose phosphate pathway; D-ribulose 5-phosphate from D-glucose 6-phosphate (oxidative stage): step 2/3.</text>
</comment>
<dbReference type="RefSeq" id="WP_009399708.1">
    <property type="nucleotide sequence ID" value="NZ_CP017298.1"/>
</dbReference>
<dbReference type="UniPathway" id="UPA00115">
    <property type="reaction ID" value="UER00409"/>
</dbReference>
<dbReference type="SUPFAM" id="SSF100950">
    <property type="entry name" value="NagB/RpiA/CoA transferase-like"/>
    <property type="match status" value="1"/>
</dbReference>
<dbReference type="InterPro" id="IPR039104">
    <property type="entry name" value="6PGL"/>
</dbReference>
<keyword evidence="10" id="KW-1185">Reference proteome</keyword>
<evidence type="ECO:0000256" key="6">
    <source>
        <dbReference type="ARBA" id="ARBA00020337"/>
    </source>
</evidence>
<dbReference type="GO" id="GO:0006098">
    <property type="term" value="P:pentose-phosphate shunt"/>
    <property type="evidence" value="ECO:0007669"/>
    <property type="project" value="UniProtKB-UniPathway"/>
</dbReference>
<dbReference type="GO" id="GO:0005975">
    <property type="term" value="P:carbohydrate metabolic process"/>
    <property type="evidence" value="ECO:0007669"/>
    <property type="project" value="UniProtKB-UniRule"/>
</dbReference>
<reference evidence="9 10" key="1">
    <citation type="submission" date="2016-09" db="EMBL/GenBank/DDBJ databases">
        <title>Complete genome sequence of Actinomyces hongkongensis HKU8.</title>
        <authorList>
            <person name="Gao Y.-X."/>
            <person name="Zhou Y.-Y."/>
            <person name="Xie Y."/>
            <person name="Wang M."/>
            <person name="Wang S.-J."/>
            <person name="Shen S.-G."/>
        </authorList>
    </citation>
    <scope>NUCLEOTIDE SEQUENCE [LARGE SCALE GENOMIC DNA]</scope>
    <source>
        <strain evidence="9 10">HKU8</strain>
    </source>
</reference>
<dbReference type="InterPro" id="IPR037171">
    <property type="entry name" value="NagB/RpiA_transferase-like"/>
</dbReference>
<dbReference type="KEGG" id="phon:BH719_00250"/>
<organism evidence="9 10">
    <name type="scientific">Pauljensenia hongkongensis</name>
    <dbReference type="NCBI Taxonomy" id="178339"/>
    <lineage>
        <taxon>Bacteria</taxon>
        <taxon>Bacillati</taxon>
        <taxon>Actinomycetota</taxon>
        <taxon>Actinomycetes</taxon>
        <taxon>Actinomycetales</taxon>
        <taxon>Actinomycetaceae</taxon>
        <taxon>Pauljensenia</taxon>
    </lineage>
</organism>
<dbReference type="GO" id="GO:0017057">
    <property type="term" value="F:6-phosphogluconolactonase activity"/>
    <property type="evidence" value="ECO:0007669"/>
    <property type="project" value="UniProtKB-UniRule"/>
</dbReference>
<proteinExistence type="inferred from homology"/>
<feature type="domain" description="Glucosamine/galactosamine-6-phosphate isomerase" evidence="8">
    <location>
        <begin position="38"/>
        <end position="227"/>
    </location>
</feature>
<comment type="similarity">
    <text evidence="4 7">Belongs to the glucosamine/galactosamine-6-phosphate isomerase family. 6-phosphogluconolactonase subfamily.</text>
</comment>
<dbReference type="AlphaFoldDB" id="A0A1D8B062"/>
<evidence type="ECO:0000256" key="7">
    <source>
        <dbReference type="RuleBase" id="RU365095"/>
    </source>
</evidence>
<dbReference type="InterPro" id="IPR005900">
    <property type="entry name" value="6-phosphogluconolactonase_DevB"/>
</dbReference>
<evidence type="ECO:0000313" key="10">
    <source>
        <dbReference type="Proteomes" id="UP000095214"/>
    </source>
</evidence>
<keyword evidence="7" id="KW-0378">Hydrolase</keyword>
<gene>
    <name evidence="7" type="primary">pgl</name>
    <name evidence="9" type="ORF">BH719_00250</name>
</gene>
<name>A0A1D8B062_9ACTO</name>
<evidence type="ECO:0000256" key="1">
    <source>
        <dbReference type="ARBA" id="ARBA00000832"/>
    </source>
</evidence>